<reference evidence="1" key="2">
    <citation type="journal article" date="2015" name="Data Brief">
        <title>Shoot transcriptome of the giant reed, Arundo donax.</title>
        <authorList>
            <person name="Barrero R.A."/>
            <person name="Guerrero F.D."/>
            <person name="Moolhuijzen P."/>
            <person name="Goolsby J.A."/>
            <person name="Tidwell J."/>
            <person name="Bellgard S.E."/>
            <person name="Bellgard M.I."/>
        </authorList>
    </citation>
    <scope>NUCLEOTIDE SEQUENCE</scope>
    <source>
        <tissue evidence="1">Shoot tissue taken approximately 20 cm above the soil surface</tissue>
    </source>
</reference>
<organism evidence="1">
    <name type="scientific">Arundo donax</name>
    <name type="common">Giant reed</name>
    <name type="synonym">Donax arundinaceus</name>
    <dbReference type="NCBI Taxonomy" id="35708"/>
    <lineage>
        <taxon>Eukaryota</taxon>
        <taxon>Viridiplantae</taxon>
        <taxon>Streptophyta</taxon>
        <taxon>Embryophyta</taxon>
        <taxon>Tracheophyta</taxon>
        <taxon>Spermatophyta</taxon>
        <taxon>Magnoliopsida</taxon>
        <taxon>Liliopsida</taxon>
        <taxon>Poales</taxon>
        <taxon>Poaceae</taxon>
        <taxon>PACMAD clade</taxon>
        <taxon>Arundinoideae</taxon>
        <taxon>Arundineae</taxon>
        <taxon>Arundo</taxon>
    </lineage>
</organism>
<dbReference type="AlphaFoldDB" id="A0A0A9G3E0"/>
<dbReference type="EMBL" id="GBRH01182768">
    <property type="protein sequence ID" value="JAE15128.1"/>
    <property type="molecule type" value="Transcribed_RNA"/>
</dbReference>
<protein>
    <submittedName>
        <fullName evidence="1">Uncharacterized protein</fullName>
    </submittedName>
</protein>
<accession>A0A0A9G3E0</accession>
<evidence type="ECO:0000313" key="1">
    <source>
        <dbReference type="EMBL" id="JAE15128.1"/>
    </source>
</evidence>
<proteinExistence type="predicted"/>
<sequence>MIDIKALPQTSPCLFTCNIRSTNVQHHPFDGLATSQPKRRLIIFSSAYTLLAATKLGKG</sequence>
<name>A0A0A9G3E0_ARUDO</name>
<reference evidence="1" key="1">
    <citation type="submission" date="2014-09" db="EMBL/GenBank/DDBJ databases">
        <authorList>
            <person name="Magalhaes I.L.F."/>
            <person name="Oliveira U."/>
            <person name="Santos F.R."/>
            <person name="Vidigal T.H.D.A."/>
            <person name="Brescovit A.D."/>
            <person name="Santos A.J."/>
        </authorList>
    </citation>
    <scope>NUCLEOTIDE SEQUENCE</scope>
    <source>
        <tissue evidence="1">Shoot tissue taken approximately 20 cm above the soil surface</tissue>
    </source>
</reference>